<protein>
    <submittedName>
        <fullName evidence="1">Uncharacterized protein</fullName>
    </submittedName>
</protein>
<comment type="caution">
    <text evidence="1">The sequence shown here is derived from an EMBL/GenBank/DDBJ whole genome shotgun (WGS) entry which is preliminary data.</text>
</comment>
<proteinExistence type="predicted"/>
<dbReference type="Proteomes" id="UP001176021">
    <property type="component" value="Unassembled WGS sequence"/>
</dbReference>
<dbReference type="RefSeq" id="WP_301999415.1">
    <property type="nucleotide sequence ID" value="NZ_JAMJEV010000005.1"/>
</dbReference>
<sequence>MALLQRIKNAFSGSDRRQLLGRTSNRLSYIVVPRRFHAMPIDVTTCPGRAG</sequence>
<gene>
    <name evidence="1" type="ORF">M8H41_07040</name>
</gene>
<reference evidence="1" key="1">
    <citation type="submission" date="2022-05" db="EMBL/GenBank/DDBJ databases">
        <title>Expanded diversity of anoxic marine methylotrophy in a Black Sea sulfate reducing microorganism.</title>
        <authorList>
            <person name="Fischer P.Q."/>
            <person name="Stams A.J.M."/>
            <person name="Villanueva L."/>
            <person name="Sousa D.Z."/>
        </authorList>
    </citation>
    <scope>NUCLEOTIDE SEQUENCE</scope>
    <source>
        <strain evidence="1">P130</strain>
    </source>
</reference>
<accession>A0ABT8QMP2</accession>
<evidence type="ECO:0000313" key="2">
    <source>
        <dbReference type="Proteomes" id="UP001176021"/>
    </source>
</evidence>
<keyword evidence="2" id="KW-1185">Reference proteome</keyword>
<dbReference type="EMBL" id="JAMJEV010000005">
    <property type="protein sequence ID" value="MDO0822608.1"/>
    <property type="molecule type" value="Genomic_DNA"/>
</dbReference>
<evidence type="ECO:0000313" key="1">
    <source>
        <dbReference type="EMBL" id="MDO0822608.1"/>
    </source>
</evidence>
<organism evidence="1 2">
    <name type="scientific">Desulfosporosinus nitroreducens</name>
    <dbReference type="NCBI Taxonomy" id="2018668"/>
    <lineage>
        <taxon>Bacteria</taxon>
        <taxon>Bacillati</taxon>
        <taxon>Bacillota</taxon>
        <taxon>Clostridia</taxon>
        <taxon>Eubacteriales</taxon>
        <taxon>Desulfitobacteriaceae</taxon>
        <taxon>Desulfosporosinus</taxon>
    </lineage>
</organism>
<name>A0ABT8QMP2_9FIRM</name>